<reference evidence="11" key="1">
    <citation type="journal article" date="2020" name="MBio">
        <title>Horizontal gene transfer to a defensive symbiont with a reduced genome amongst a multipartite beetle microbiome.</title>
        <authorList>
            <person name="Waterworth S.C."/>
            <person name="Florez L.V."/>
            <person name="Rees E.R."/>
            <person name="Hertweck C."/>
            <person name="Kaltenpoth M."/>
            <person name="Kwan J.C."/>
        </authorList>
    </citation>
    <scope>NUCLEOTIDE SEQUENCE [LARGE SCALE GENOMIC DNA]</scope>
</reference>
<feature type="transmembrane region" description="Helical" evidence="8">
    <location>
        <begin position="33"/>
        <end position="53"/>
    </location>
</feature>
<dbReference type="NCBIfam" id="TIGR00711">
    <property type="entry name" value="efflux_EmrB"/>
    <property type="match status" value="1"/>
</dbReference>
<feature type="domain" description="Major facilitator superfamily (MFS) profile" evidence="9">
    <location>
        <begin position="35"/>
        <end position="531"/>
    </location>
</feature>
<accession>A0A7V8JVW3</accession>
<gene>
    <name evidence="10" type="primary">emrB_1</name>
    <name evidence="10" type="ORF">GAK35_00466</name>
</gene>
<dbReference type="PANTHER" id="PTHR42718">
    <property type="entry name" value="MAJOR FACILITATOR SUPERFAMILY MULTIDRUG TRANSPORTER MFSC"/>
    <property type="match status" value="1"/>
</dbReference>
<keyword evidence="7 8" id="KW-0472">Membrane</keyword>
<name>A0A7V8JVW3_9BURK</name>
<feature type="transmembrane region" description="Helical" evidence="8">
    <location>
        <begin position="253"/>
        <end position="271"/>
    </location>
</feature>
<evidence type="ECO:0000256" key="6">
    <source>
        <dbReference type="ARBA" id="ARBA00022989"/>
    </source>
</evidence>
<dbReference type="GO" id="GO:0022857">
    <property type="term" value="F:transmembrane transporter activity"/>
    <property type="evidence" value="ECO:0007669"/>
    <property type="project" value="InterPro"/>
</dbReference>
<organism evidence="10 11">
    <name type="scientific">Herbaspirillum frisingense</name>
    <dbReference type="NCBI Taxonomy" id="92645"/>
    <lineage>
        <taxon>Bacteria</taxon>
        <taxon>Pseudomonadati</taxon>
        <taxon>Pseudomonadota</taxon>
        <taxon>Betaproteobacteria</taxon>
        <taxon>Burkholderiales</taxon>
        <taxon>Oxalobacteraceae</taxon>
        <taxon>Herbaspirillum</taxon>
    </lineage>
</organism>
<evidence type="ECO:0000259" key="9">
    <source>
        <dbReference type="PROSITE" id="PS50850"/>
    </source>
</evidence>
<evidence type="ECO:0000256" key="5">
    <source>
        <dbReference type="ARBA" id="ARBA00022692"/>
    </source>
</evidence>
<dbReference type="EMBL" id="WNDX01000008">
    <property type="protein sequence ID" value="KAF1047846.1"/>
    <property type="molecule type" value="Genomic_DNA"/>
</dbReference>
<feature type="transmembrane region" description="Helical" evidence="8">
    <location>
        <begin position="158"/>
        <end position="181"/>
    </location>
</feature>
<evidence type="ECO:0000256" key="2">
    <source>
        <dbReference type="ARBA" id="ARBA00008537"/>
    </source>
</evidence>
<keyword evidence="6 8" id="KW-1133">Transmembrane helix</keyword>
<dbReference type="Pfam" id="PF07690">
    <property type="entry name" value="MFS_1"/>
    <property type="match status" value="1"/>
</dbReference>
<feature type="transmembrane region" description="Helical" evidence="8">
    <location>
        <begin position="187"/>
        <end position="209"/>
    </location>
</feature>
<keyword evidence="4" id="KW-1003">Cell membrane</keyword>
<keyword evidence="3" id="KW-0813">Transport</keyword>
<feature type="transmembrane region" description="Helical" evidence="8">
    <location>
        <begin position="424"/>
        <end position="441"/>
    </location>
</feature>
<comment type="subcellular location">
    <subcellularLocation>
        <location evidence="1">Cell membrane</location>
        <topology evidence="1">Multi-pass membrane protein</topology>
    </subcellularLocation>
</comment>
<dbReference type="InterPro" id="IPR020846">
    <property type="entry name" value="MFS_dom"/>
</dbReference>
<evidence type="ECO:0000313" key="11">
    <source>
        <dbReference type="Proteomes" id="UP000462435"/>
    </source>
</evidence>
<feature type="transmembrane region" description="Helical" evidence="8">
    <location>
        <begin position="221"/>
        <end position="241"/>
    </location>
</feature>
<evidence type="ECO:0000313" key="10">
    <source>
        <dbReference type="EMBL" id="KAF1047846.1"/>
    </source>
</evidence>
<evidence type="ECO:0000256" key="1">
    <source>
        <dbReference type="ARBA" id="ARBA00004651"/>
    </source>
</evidence>
<dbReference type="InterPro" id="IPR036259">
    <property type="entry name" value="MFS_trans_sf"/>
</dbReference>
<evidence type="ECO:0000256" key="4">
    <source>
        <dbReference type="ARBA" id="ARBA00022475"/>
    </source>
</evidence>
<dbReference type="Proteomes" id="UP000462435">
    <property type="component" value="Unassembled WGS sequence"/>
</dbReference>
<dbReference type="SUPFAM" id="SSF103473">
    <property type="entry name" value="MFS general substrate transporter"/>
    <property type="match status" value="1"/>
</dbReference>
<feature type="transmembrane region" description="Helical" evidence="8">
    <location>
        <begin position="73"/>
        <end position="93"/>
    </location>
</feature>
<feature type="transmembrane region" description="Helical" evidence="8">
    <location>
        <begin position="100"/>
        <end position="120"/>
    </location>
</feature>
<feature type="transmembrane region" description="Helical" evidence="8">
    <location>
        <begin position="322"/>
        <end position="342"/>
    </location>
</feature>
<evidence type="ECO:0000256" key="3">
    <source>
        <dbReference type="ARBA" id="ARBA00022448"/>
    </source>
</evidence>
<dbReference type="InterPro" id="IPR011701">
    <property type="entry name" value="MFS"/>
</dbReference>
<comment type="similarity">
    <text evidence="2">Belongs to the major facilitator superfamily. EmrB family.</text>
</comment>
<protein>
    <submittedName>
        <fullName evidence="10">Multidrug export protein EmrB</fullName>
    </submittedName>
</protein>
<dbReference type="PRINTS" id="PR01036">
    <property type="entry name" value="TCRTETB"/>
</dbReference>
<dbReference type="CDD" id="cd17503">
    <property type="entry name" value="MFS_LmrB_MDR_like"/>
    <property type="match status" value="1"/>
</dbReference>
<evidence type="ECO:0000256" key="7">
    <source>
        <dbReference type="ARBA" id="ARBA00023136"/>
    </source>
</evidence>
<sequence length="540" mass="58125">MTAATATAAGSLAPRPAPVAITGPGELTTRQRVFAFATMCVGMFIALLDIQIVSASLADIGGGLSAGADETAWVQSSYLIAEIIVIPLSGWLARVMSTRWLFSASAVGFTAASLLCGLAWDINSMIAFRAIQGFLGGSMIPMVFTSAFFYFQGNQRVLAAATVGALASLAPTMGPTIGGWITSNYSWHWLFFINLAPGAFVAIVVPMMVKIDKPDLSLLRGADYVGMILLALSLGCLEYALEEGPRYGWMGDDVIRATAWVSAITGIAFVWRSLTYAHPVVDLRALKKLNFALGCFFSFVTGIGLFSTIYLTPVFLARVRGFSALDIGLAIFSTGIFQIMAIPFYTMVARKIDLRWLMMFGLACFTLSMWQFTPITHDWGWRELLLPQALRGFSQQFAVAPVVTLTLGSIPPERLKLASGLFNLMRNLGGAIGIAVCGTILNDRTNLHFLRMAEHLNAGNEAMQDMLRNGAGNLLAAGIDMGANSAGALRNLARLTMREAQTQACADAFFVIMLCLLVATLMVPLMRKVEAPKAPPPDAH</sequence>
<dbReference type="Gene3D" id="1.20.1250.20">
    <property type="entry name" value="MFS general substrate transporter like domains"/>
    <property type="match status" value="1"/>
</dbReference>
<dbReference type="AlphaFoldDB" id="A0A7V8JVW3"/>
<keyword evidence="5 8" id="KW-0812">Transmembrane</keyword>
<proteinExistence type="inferred from homology"/>
<evidence type="ECO:0000256" key="8">
    <source>
        <dbReference type="SAM" id="Phobius"/>
    </source>
</evidence>
<feature type="transmembrane region" description="Helical" evidence="8">
    <location>
        <begin position="291"/>
        <end position="316"/>
    </location>
</feature>
<dbReference type="Gene3D" id="1.20.1720.10">
    <property type="entry name" value="Multidrug resistance protein D"/>
    <property type="match status" value="1"/>
</dbReference>
<comment type="caution">
    <text evidence="10">The sequence shown here is derived from an EMBL/GenBank/DDBJ whole genome shotgun (WGS) entry which is preliminary data.</text>
</comment>
<dbReference type="PROSITE" id="PS50850">
    <property type="entry name" value="MFS"/>
    <property type="match status" value="1"/>
</dbReference>
<dbReference type="PANTHER" id="PTHR42718:SF9">
    <property type="entry name" value="MAJOR FACILITATOR SUPERFAMILY MULTIDRUG TRANSPORTER MFSC"/>
    <property type="match status" value="1"/>
</dbReference>
<feature type="transmembrane region" description="Helical" evidence="8">
    <location>
        <begin position="354"/>
        <end position="373"/>
    </location>
</feature>
<feature type="transmembrane region" description="Helical" evidence="8">
    <location>
        <begin position="126"/>
        <end position="151"/>
    </location>
</feature>
<dbReference type="GO" id="GO:0005886">
    <property type="term" value="C:plasma membrane"/>
    <property type="evidence" value="ECO:0007669"/>
    <property type="project" value="UniProtKB-SubCell"/>
</dbReference>
<feature type="transmembrane region" description="Helical" evidence="8">
    <location>
        <begin position="508"/>
        <end position="526"/>
    </location>
</feature>
<dbReference type="InterPro" id="IPR004638">
    <property type="entry name" value="EmrB-like"/>
</dbReference>